<evidence type="ECO:0000256" key="1">
    <source>
        <dbReference type="SAM" id="Phobius"/>
    </source>
</evidence>
<keyword evidence="1" id="KW-0812">Transmembrane</keyword>
<gene>
    <name evidence="2" type="ORF">GJA_487</name>
</gene>
<dbReference type="KEGG" id="jag:GJA_487"/>
<organism evidence="2 3">
    <name type="scientific">Janthinobacterium agaricidamnosum NBRC 102515 = DSM 9628</name>
    <dbReference type="NCBI Taxonomy" id="1349767"/>
    <lineage>
        <taxon>Bacteria</taxon>
        <taxon>Pseudomonadati</taxon>
        <taxon>Pseudomonadota</taxon>
        <taxon>Betaproteobacteria</taxon>
        <taxon>Burkholderiales</taxon>
        <taxon>Oxalobacteraceae</taxon>
        <taxon>Janthinobacterium</taxon>
    </lineage>
</organism>
<dbReference type="EMBL" id="HG322949">
    <property type="protein sequence ID" value="CDG81147.1"/>
    <property type="molecule type" value="Genomic_DNA"/>
</dbReference>
<dbReference type="STRING" id="1349767.GJA_487"/>
<dbReference type="PATRIC" id="fig|1349767.4.peg.2200"/>
<keyword evidence="1" id="KW-0472">Membrane</keyword>
<keyword evidence="3" id="KW-1185">Reference proteome</keyword>
<dbReference type="HOGENOM" id="CLU_3271301_0_0_4"/>
<dbReference type="AlphaFoldDB" id="W0V1J2"/>
<dbReference type="Proteomes" id="UP000027604">
    <property type="component" value="Chromosome I"/>
</dbReference>
<feature type="transmembrane region" description="Helical" evidence="1">
    <location>
        <begin position="6"/>
        <end position="23"/>
    </location>
</feature>
<accession>W0V1J2</accession>
<name>W0V1J2_9BURK</name>
<evidence type="ECO:0000313" key="3">
    <source>
        <dbReference type="Proteomes" id="UP000027604"/>
    </source>
</evidence>
<protein>
    <submittedName>
        <fullName evidence="2">Putative membrane protein</fullName>
    </submittedName>
</protein>
<keyword evidence="1" id="KW-1133">Transmembrane helix</keyword>
<evidence type="ECO:0000313" key="2">
    <source>
        <dbReference type="EMBL" id="CDG81147.1"/>
    </source>
</evidence>
<reference evidence="2 3" key="1">
    <citation type="journal article" date="2015" name="Genome Announc.">
        <title>Genome Sequence of Mushroom Soft-Rot Pathogen Janthinobacterium agaricidamnosum.</title>
        <authorList>
            <person name="Graupner K."/>
            <person name="Lackner G."/>
            <person name="Hertweck C."/>
        </authorList>
    </citation>
    <scope>NUCLEOTIDE SEQUENCE [LARGE SCALE GENOMIC DNA]</scope>
    <source>
        <strain evidence="3">NBRC 102515 / DSM 9628</strain>
    </source>
</reference>
<proteinExistence type="predicted"/>
<sequence length="41" mass="4743">MARDLLVGHCICVIIFIHILIIFKEIINIVEKYISQLTDNS</sequence>